<protein>
    <submittedName>
        <fullName evidence="1">Uncharacterized protein</fullName>
    </submittedName>
</protein>
<proteinExistence type="predicted"/>
<name>A0A0A9E9Y4_ARUDO</name>
<dbReference type="AlphaFoldDB" id="A0A0A9E9Y4"/>
<reference evidence="1" key="2">
    <citation type="journal article" date="2015" name="Data Brief">
        <title>Shoot transcriptome of the giant reed, Arundo donax.</title>
        <authorList>
            <person name="Barrero R.A."/>
            <person name="Guerrero F.D."/>
            <person name="Moolhuijzen P."/>
            <person name="Goolsby J.A."/>
            <person name="Tidwell J."/>
            <person name="Bellgard S.E."/>
            <person name="Bellgard M.I."/>
        </authorList>
    </citation>
    <scope>NUCLEOTIDE SEQUENCE</scope>
    <source>
        <tissue evidence="1">Shoot tissue taken approximately 20 cm above the soil surface</tissue>
    </source>
</reference>
<organism evidence="1">
    <name type="scientific">Arundo donax</name>
    <name type="common">Giant reed</name>
    <name type="synonym">Donax arundinaceus</name>
    <dbReference type="NCBI Taxonomy" id="35708"/>
    <lineage>
        <taxon>Eukaryota</taxon>
        <taxon>Viridiplantae</taxon>
        <taxon>Streptophyta</taxon>
        <taxon>Embryophyta</taxon>
        <taxon>Tracheophyta</taxon>
        <taxon>Spermatophyta</taxon>
        <taxon>Magnoliopsida</taxon>
        <taxon>Liliopsida</taxon>
        <taxon>Poales</taxon>
        <taxon>Poaceae</taxon>
        <taxon>PACMAD clade</taxon>
        <taxon>Arundinoideae</taxon>
        <taxon>Arundineae</taxon>
        <taxon>Arundo</taxon>
    </lineage>
</organism>
<evidence type="ECO:0000313" key="1">
    <source>
        <dbReference type="EMBL" id="JAD94700.1"/>
    </source>
</evidence>
<reference evidence="1" key="1">
    <citation type="submission" date="2014-09" db="EMBL/GenBank/DDBJ databases">
        <authorList>
            <person name="Magalhaes I.L.F."/>
            <person name="Oliveira U."/>
            <person name="Santos F.R."/>
            <person name="Vidigal T.H.D.A."/>
            <person name="Brescovit A.D."/>
            <person name="Santos A.J."/>
        </authorList>
    </citation>
    <scope>NUCLEOTIDE SEQUENCE</scope>
    <source>
        <tissue evidence="1">Shoot tissue taken approximately 20 cm above the soil surface</tissue>
    </source>
</reference>
<dbReference type="EMBL" id="GBRH01203195">
    <property type="protein sequence ID" value="JAD94700.1"/>
    <property type="molecule type" value="Transcribed_RNA"/>
</dbReference>
<accession>A0A0A9E9Y4</accession>
<sequence>MYLPMLHSLQSTTVVLSRSVSQPACDPQIEHIRCSGTLTFAILIYPHTVITLFKRTFLLL</sequence>